<feature type="region of interest" description="Disordered" evidence="1">
    <location>
        <begin position="63"/>
        <end position="90"/>
    </location>
</feature>
<accession>A0AAV0BS44</accession>
<feature type="region of interest" description="Disordered" evidence="1">
    <location>
        <begin position="271"/>
        <end position="300"/>
    </location>
</feature>
<reference evidence="3" key="1">
    <citation type="submission" date="2022-06" db="EMBL/GenBank/DDBJ databases">
        <authorList>
            <consortium name="SYNGENTA / RWTH Aachen University"/>
        </authorList>
    </citation>
    <scope>NUCLEOTIDE SEQUENCE</scope>
</reference>
<organism evidence="3 4">
    <name type="scientific">Phakopsora pachyrhizi</name>
    <name type="common">Asian soybean rust disease fungus</name>
    <dbReference type="NCBI Taxonomy" id="170000"/>
    <lineage>
        <taxon>Eukaryota</taxon>
        <taxon>Fungi</taxon>
        <taxon>Dikarya</taxon>
        <taxon>Basidiomycota</taxon>
        <taxon>Pucciniomycotina</taxon>
        <taxon>Pucciniomycetes</taxon>
        <taxon>Pucciniales</taxon>
        <taxon>Phakopsoraceae</taxon>
        <taxon>Phakopsora</taxon>
    </lineage>
</organism>
<evidence type="ECO:0000256" key="1">
    <source>
        <dbReference type="SAM" id="MobiDB-lite"/>
    </source>
</evidence>
<comment type="caution">
    <text evidence="3">The sequence shown here is derived from an EMBL/GenBank/DDBJ whole genome shotgun (WGS) entry which is preliminary data.</text>
</comment>
<dbReference type="EMBL" id="CALTRL010006159">
    <property type="protein sequence ID" value="CAH7689944.1"/>
    <property type="molecule type" value="Genomic_DNA"/>
</dbReference>
<dbReference type="Proteomes" id="UP001153365">
    <property type="component" value="Unassembled WGS sequence"/>
</dbReference>
<sequence length="507" mass="55087">MASIRPLTSSRPIAASTATAQVIAPAATSAQPTLSATAISTSSGPASTPAPVRSSIAITQSSIIPAPQTIPSDPSKWGGPSNLDTGSGDPENSRSLPILVIIFLAIFGGLISLVIVYRIYRQVFFRLQRRFGQRFDSSPDIPPPPPTWIEARTTTSRNTLHAGVSNGSPSLNARLSQFPKFSQSIDVGSHAGREAESYNYLRNTQSSFEQLRSPTSNLQESSGFFANFSQEKSEIEGSRTDSAVKDQNLIHKSSPNFQDGCAPRMSMRIVSDDGQPLLPPSSTASRNSSPSRSSTLNPLFATRDHSTLSTNTLKNAMSHQSVYVVQKNRFSFIENNSPPMSTSNSSNSISLKSSNQARKSARMSFGLPHHSKSRIGLTLPPPLSQSSVIFSRPDQSSWMAFDSDSNINQPSGNESNMNLRPQSTMSTPLTIKPNNQTTKTQNSLNKEVDFSQIDNHHNSYSNLISSLNDNINFSQQSSERKNIENMNGPISPLDVLKLKLEEKSNLI</sequence>
<evidence type="ECO:0000313" key="3">
    <source>
        <dbReference type="EMBL" id="CAH7689944.1"/>
    </source>
</evidence>
<feature type="transmembrane region" description="Helical" evidence="2">
    <location>
        <begin position="96"/>
        <end position="120"/>
    </location>
</feature>
<name>A0AAV0BS44_PHAPC</name>
<feature type="compositionally biased region" description="Low complexity" evidence="1">
    <location>
        <begin position="280"/>
        <end position="298"/>
    </location>
</feature>
<keyword evidence="2" id="KW-1133">Transmembrane helix</keyword>
<proteinExistence type="predicted"/>
<protein>
    <submittedName>
        <fullName evidence="3">Expressed protein</fullName>
    </submittedName>
</protein>
<keyword evidence="2" id="KW-0812">Transmembrane</keyword>
<dbReference type="AlphaFoldDB" id="A0AAV0BS44"/>
<evidence type="ECO:0000256" key="2">
    <source>
        <dbReference type="SAM" id="Phobius"/>
    </source>
</evidence>
<keyword evidence="2" id="KW-0472">Membrane</keyword>
<keyword evidence="4" id="KW-1185">Reference proteome</keyword>
<evidence type="ECO:0000313" key="4">
    <source>
        <dbReference type="Proteomes" id="UP001153365"/>
    </source>
</evidence>
<gene>
    <name evidence="3" type="ORF">PPACK8108_LOCUS25131</name>
</gene>